<dbReference type="InterPro" id="IPR058240">
    <property type="entry name" value="rSAM_sf"/>
</dbReference>
<evidence type="ECO:0000256" key="3">
    <source>
        <dbReference type="ARBA" id="ARBA00023004"/>
    </source>
</evidence>
<keyword evidence="2" id="KW-0479">Metal-binding</keyword>
<keyword evidence="3" id="KW-0408">Iron</keyword>
<dbReference type="RefSeq" id="WP_138058255.1">
    <property type="nucleotide sequence ID" value="NZ_VAWE01000002.1"/>
</dbReference>
<evidence type="ECO:0000313" key="6">
    <source>
        <dbReference type="EMBL" id="TLQ39445.1"/>
    </source>
</evidence>
<evidence type="ECO:0000259" key="5">
    <source>
        <dbReference type="PROSITE" id="PS51918"/>
    </source>
</evidence>
<dbReference type="CDD" id="cd01335">
    <property type="entry name" value="Radical_SAM"/>
    <property type="match status" value="1"/>
</dbReference>
<dbReference type="SMART" id="SM00729">
    <property type="entry name" value="Elp3"/>
    <property type="match status" value="1"/>
</dbReference>
<evidence type="ECO:0000256" key="2">
    <source>
        <dbReference type="ARBA" id="ARBA00022723"/>
    </source>
</evidence>
<sequence length="372" mass="39998">MSARPILNGGQAASCYFRTTVDAPDRKALVQICEPCNAKCDHCFVVATLRGNYMPVNDVRDKLVPQLAAARVTKVTITGGEPMMHPDLLEIVALFRAAGMSVGVCTNGTMCSDETVAALAELDVHMNVSLDGFSPESHDTFRKLEGCFAETVDTIKRFARAGILQGLLCTPNNLAQDREYRELVEFAREHGATYVLMNPLGSMGRGASKRAQGKLRTPDDRMRDIAAMTAEVAGEDVEMVNIRFPNTEGKPLAGCEAGNIIYVFTDGGVAICPYLVFAARTNVSQHPDTDFLVGNMWEHDDIAARLDAYGKFSDRWDLGGNETCGSCSLSPSCGKGCPAAVVAAGERIGAVDTEQCPVVPRQTRVLPLVGVS</sequence>
<dbReference type="Gene3D" id="3.20.20.70">
    <property type="entry name" value="Aldolase class I"/>
    <property type="match status" value="1"/>
</dbReference>
<proteinExistence type="predicted"/>
<dbReference type="SFLD" id="SFLDG01386">
    <property type="entry name" value="main_SPASM_domain-containing"/>
    <property type="match status" value="1"/>
</dbReference>
<evidence type="ECO:0000256" key="4">
    <source>
        <dbReference type="ARBA" id="ARBA00023014"/>
    </source>
</evidence>
<dbReference type="GO" id="GO:0046872">
    <property type="term" value="F:metal ion binding"/>
    <property type="evidence" value="ECO:0007669"/>
    <property type="project" value="UniProtKB-KW"/>
</dbReference>
<dbReference type="SUPFAM" id="SSF102114">
    <property type="entry name" value="Radical SAM enzymes"/>
    <property type="match status" value="1"/>
</dbReference>
<dbReference type="InterPro" id="IPR050377">
    <property type="entry name" value="Radical_SAM_PqqE_MftC-like"/>
</dbReference>
<dbReference type="InterPro" id="IPR007197">
    <property type="entry name" value="rSAM"/>
</dbReference>
<protein>
    <submittedName>
        <fullName evidence="6">Radical SAM protein</fullName>
    </submittedName>
</protein>
<dbReference type="GO" id="GO:0051536">
    <property type="term" value="F:iron-sulfur cluster binding"/>
    <property type="evidence" value="ECO:0007669"/>
    <property type="project" value="UniProtKB-KW"/>
</dbReference>
<organism evidence="6 7">
    <name type="scientific">Streptomyces marianii</name>
    <dbReference type="NCBI Taxonomy" id="1817406"/>
    <lineage>
        <taxon>Bacteria</taxon>
        <taxon>Bacillati</taxon>
        <taxon>Actinomycetota</taxon>
        <taxon>Actinomycetes</taxon>
        <taxon>Kitasatosporales</taxon>
        <taxon>Streptomycetaceae</taxon>
        <taxon>Streptomyces</taxon>
    </lineage>
</organism>
<gene>
    <name evidence="6" type="ORF">FEF34_39425</name>
</gene>
<accession>A0A5R9DTK5</accession>
<dbReference type="InterPro" id="IPR006638">
    <property type="entry name" value="Elp3/MiaA/NifB-like_rSAM"/>
</dbReference>
<dbReference type="SFLD" id="SFLDS00029">
    <property type="entry name" value="Radical_SAM"/>
    <property type="match status" value="1"/>
</dbReference>
<dbReference type="GO" id="GO:0003824">
    <property type="term" value="F:catalytic activity"/>
    <property type="evidence" value="ECO:0007669"/>
    <property type="project" value="InterPro"/>
</dbReference>
<name>A0A5R9DTK5_9ACTN</name>
<dbReference type="AlphaFoldDB" id="A0A5R9DTK5"/>
<dbReference type="EMBL" id="VAWE01000002">
    <property type="protein sequence ID" value="TLQ39445.1"/>
    <property type="molecule type" value="Genomic_DNA"/>
</dbReference>
<dbReference type="Pfam" id="PF04055">
    <property type="entry name" value="Radical_SAM"/>
    <property type="match status" value="1"/>
</dbReference>
<comment type="caution">
    <text evidence="6">The sequence shown here is derived from an EMBL/GenBank/DDBJ whole genome shotgun (WGS) entry which is preliminary data.</text>
</comment>
<feature type="domain" description="Radical SAM core" evidence="5">
    <location>
        <begin position="22"/>
        <end position="235"/>
    </location>
</feature>
<dbReference type="InterPro" id="IPR013785">
    <property type="entry name" value="Aldolase_TIM"/>
</dbReference>
<keyword evidence="7" id="KW-1185">Reference proteome</keyword>
<keyword evidence="4" id="KW-0411">Iron-sulfur</keyword>
<dbReference type="PROSITE" id="PS51918">
    <property type="entry name" value="RADICAL_SAM"/>
    <property type="match status" value="1"/>
</dbReference>
<dbReference type="OrthoDB" id="9782387at2"/>
<reference evidence="6 7" key="1">
    <citation type="submission" date="2019-05" db="EMBL/GenBank/DDBJ databases">
        <title>Streptomyces marianii sp. nov., a novel marine actinomycete from southern coast of India.</title>
        <authorList>
            <person name="Iniyan A.M."/>
            <person name="Wink J."/>
            <person name="Ramprasad E."/>
            <person name="Ramana C.V."/>
            <person name="Bunk B."/>
            <person name="Sproer C."/>
            <person name="Joseph F.-J.R.S."/>
            <person name="Vincent S.G.P."/>
        </authorList>
    </citation>
    <scope>NUCLEOTIDE SEQUENCE [LARGE SCALE GENOMIC DNA]</scope>
    <source>
        <strain evidence="6 7">ICN19</strain>
    </source>
</reference>
<dbReference type="PANTHER" id="PTHR11228">
    <property type="entry name" value="RADICAL SAM DOMAIN PROTEIN"/>
    <property type="match status" value="1"/>
</dbReference>
<dbReference type="Proteomes" id="UP000305921">
    <property type="component" value="Unassembled WGS sequence"/>
</dbReference>
<dbReference type="PANTHER" id="PTHR11228:SF7">
    <property type="entry name" value="PQQA PEPTIDE CYCLASE"/>
    <property type="match status" value="1"/>
</dbReference>
<keyword evidence="1" id="KW-0949">S-adenosyl-L-methionine</keyword>
<evidence type="ECO:0000313" key="7">
    <source>
        <dbReference type="Proteomes" id="UP000305921"/>
    </source>
</evidence>
<evidence type="ECO:0000256" key="1">
    <source>
        <dbReference type="ARBA" id="ARBA00022691"/>
    </source>
</evidence>
<dbReference type="SFLD" id="SFLDG01067">
    <property type="entry name" value="SPASM/twitch_domain_containing"/>
    <property type="match status" value="1"/>
</dbReference>